<dbReference type="AlphaFoldDB" id="A0AAJ0BML3"/>
<name>A0AAJ0BML3_9PEZI</name>
<dbReference type="Proteomes" id="UP001239445">
    <property type="component" value="Unassembled WGS sequence"/>
</dbReference>
<gene>
    <name evidence="2" type="ORF">QBC47DRAFT_337828</name>
</gene>
<dbReference type="PANTHER" id="PTHR31956:SF8">
    <property type="entry name" value="ACID PHOSPHATASE PHOA (AFU_ORTHOLOGUE AFUA_1G03570)"/>
    <property type="match status" value="1"/>
</dbReference>
<dbReference type="FunFam" id="3.40.720.10:FF:000064">
    <property type="entry name" value="Probable acid phosphatase Pho610"/>
    <property type="match status" value="1"/>
</dbReference>
<protein>
    <submittedName>
        <fullName evidence="2">Phosphoesterase family-domain-containing protein</fullName>
    </submittedName>
</protein>
<dbReference type="EMBL" id="MU839828">
    <property type="protein sequence ID" value="KAK1759607.1"/>
    <property type="molecule type" value="Genomic_DNA"/>
</dbReference>
<comment type="caution">
    <text evidence="2">The sequence shown here is derived from an EMBL/GenBank/DDBJ whole genome shotgun (WGS) entry which is preliminary data.</text>
</comment>
<evidence type="ECO:0000256" key="1">
    <source>
        <dbReference type="ARBA" id="ARBA00022801"/>
    </source>
</evidence>
<dbReference type="InterPro" id="IPR017850">
    <property type="entry name" value="Alkaline_phosphatase_core_sf"/>
</dbReference>
<organism evidence="2 3">
    <name type="scientific">Echria macrotheca</name>
    <dbReference type="NCBI Taxonomy" id="438768"/>
    <lineage>
        <taxon>Eukaryota</taxon>
        <taxon>Fungi</taxon>
        <taxon>Dikarya</taxon>
        <taxon>Ascomycota</taxon>
        <taxon>Pezizomycotina</taxon>
        <taxon>Sordariomycetes</taxon>
        <taxon>Sordariomycetidae</taxon>
        <taxon>Sordariales</taxon>
        <taxon>Schizotheciaceae</taxon>
        <taxon>Echria</taxon>
    </lineage>
</organism>
<proteinExistence type="predicted"/>
<keyword evidence="3" id="KW-1185">Reference proteome</keyword>
<keyword evidence="1" id="KW-0378">Hydrolase</keyword>
<dbReference type="Gene3D" id="3.40.720.10">
    <property type="entry name" value="Alkaline Phosphatase, subunit A"/>
    <property type="match status" value="1"/>
</dbReference>
<dbReference type="Pfam" id="PF04185">
    <property type="entry name" value="Phosphoesterase"/>
    <property type="match status" value="1"/>
</dbReference>
<sequence length="431" mass="48966">MKIAVIAGLTAVLTVSVIAYTGFSHPPYATTWTPIPTVSPDLPSILAKQAEVKPSSPTSNVSGFAFDRIFQIWLENVDFEDVAANKDMQWLASQGILLTNLLAVTHPSQPNYAAAVAGDYFGLDHDDFVSFPPNISTVVDLLDTKNISWGEYMEDLPYPGFQGHNFLNQQTGEDDYVRKHNPLMLFDSVALNQTRRERIKGFDAFWKDLRDRKLPQWGFITPNMTNDGHDTNLTFAAAWTRRFLEPLLVDEYFMERTLLVVTFDENWTYQVPNRAYTILLSPTLPSHLRNTSDPTPYTHYSLLSTTQANWNLPSLGRWDCHANILSYMLPFLPRPVVNNLDPFPEEGSYYNISYPGPVSIGKFTKGWWAAPITDEKEECIHGRGVWEGVREMWKGSEEKTYYGAKVPADGMVGMTREEREGMWEWAVAELE</sequence>
<dbReference type="PANTHER" id="PTHR31956">
    <property type="entry name" value="NON-SPECIFIC PHOSPHOLIPASE C4-RELATED"/>
    <property type="match status" value="1"/>
</dbReference>
<dbReference type="GO" id="GO:0009395">
    <property type="term" value="P:phospholipid catabolic process"/>
    <property type="evidence" value="ECO:0007669"/>
    <property type="project" value="TreeGrafter"/>
</dbReference>
<dbReference type="InterPro" id="IPR007312">
    <property type="entry name" value="Phosphoesterase"/>
</dbReference>
<reference evidence="2" key="1">
    <citation type="submission" date="2023-06" db="EMBL/GenBank/DDBJ databases">
        <title>Genome-scale phylogeny and comparative genomics of the fungal order Sordariales.</title>
        <authorList>
            <consortium name="Lawrence Berkeley National Laboratory"/>
            <person name="Hensen N."/>
            <person name="Bonometti L."/>
            <person name="Westerberg I."/>
            <person name="Brannstrom I.O."/>
            <person name="Guillou S."/>
            <person name="Cros-Aarteil S."/>
            <person name="Calhoun S."/>
            <person name="Haridas S."/>
            <person name="Kuo A."/>
            <person name="Mondo S."/>
            <person name="Pangilinan J."/>
            <person name="Riley R."/>
            <person name="Labutti K."/>
            <person name="Andreopoulos B."/>
            <person name="Lipzen A."/>
            <person name="Chen C."/>
            <person name="Yanf M."/>
            <person name="Daum C."/>
            <person name="Ng V."/>
            <person name="Clum A."/>
            <person name="Steindorff A."/>
            <person name="Ohm R."/>
            <person name="Martin F."/>
            <person name="Silar P."/>
            <person name="Natvig D."/>
            <person name="Lalanne C."/>
            <person name="Gautier V."/>
            <person name="Ament-Velasquez S.L."/>
            <person name="Kruys A."/>
            <person name="Hutchinson M.I."/>
            <person name="Powell A.J."/>
            <person name="Barry K."/>
            <person name="Miller A.N."/>
            <person name="Grigoriev I.V."/>
            <person name="Debuchy R."/>
            <person name="Gladieux P."/>
            <person name="Thoren M.H."/>
            <person name="Johannesson H."/>
        </authorList>
    </citation>
    <scope>NUCLEOTIDE SEQUENCE</scope>
    <source>
        <strain evidence="2">PSN4</strain>
    </source>
</reference>
<evidence type="ECO:0000313" key="2">
    <source>
        <dbReference type="EMBL" id="KAK1759607.1"/>
    </source>
</evidence>
<evidence type="ECO:0000313" key="3">
    <source>
        <dbReference type="Proteomes" id="UP001239445"/>
    </source>
</evidence>
<accession>A0AAJ0BML3</accession>
<dbReference type="GO" id="GO:0016788">
    <property type="term" value="F:hydrolase activity, acting on ester bonds"/>
    <property type="evidence" value="ECO:0007669"/>
    <property type="project" value="InterPro"/>
</dbReference>